<organism evidence="1 2">
    <name type="scientific">Bacteroides fragilis str. 3783N1-6</name>
    <dbReference type="NCBI Taxonomy" id="1339310"/>
    <lineage>
        <taxon>Bacteria</taxon>
        <taxon>Pseudomonadati</taxon>
        <taxon>Bacteroidota</taxon>
        <taxon>Bacteroidia</taxon>
        <taxon>Bacteroidales</taxon>
        <taxon>Bacteroidaceae</taxon>
        <taxon>Bacteroides</taxon>
    </lineage>
</organism>
<comment type="caution">
    <text evidence="1">The sequence shown here is derived from an EMBL/GenBank/DDBJ whole genome shotgun (WGS) entry which is preliminary data.</text>
</comment>
<dbReference type="EMBL" id="JGEU01000010">
    <property type="protein sequence ID" value="EYB12116.1"/>
    <property type="molecule type" value="Genomic_DNA"/>
</dbReference>
<sequence length="39" mass="4635">MFLTCQLVNGMNDFRFSQVDFIKLLPTVRTFGKRCYICK</sequence>
<accession>A0AB73ATD4</accession>
<evidence type="ECO:0000313" key="1">
    <source>
        <dbReference type="EMBL" id="EYB12116.1"/>
    </source>
</evidence>
<name>A0AB73ATD4_BACFG</name>
<protein>
    <submittedName>
        <fullName evidence="1">Uncharacterized protein</fullName>
    </submittedName>
</protein>
<proteinExistence type="predicted"/>
<gene>
    <name evidence="1" type="ORF">M119_4705</name>
</gene>
<evidence type="ECO:0000313" key="2">
    <source>
        <dbReference type="Proteomes" id="UP000021175"/>
    </source>
</evidence>
<dbReference type="Proteomes" id="UP000021175">
    <property type="component" value="Unassembled WGS sequence"/>
</dbReference>
<dbReference type="AlphaFoldDB" id="A0AB73ATD4"/>
<reference evidence="1 2" key="1">
    <citation type="submission" date="2014-02" db="EMBL/GenBank/DDBJ databases">
        <authorList>
            <person name="Sears C."/>
            <person name="Carroll K."/>
            <person name="Sack B.R."/>
            <person name="Qadri F."/>
            <person name="Myers L.L."/>
            <person name="Chung G.-T."/>
            <person name="Escheverria P."/>
            <person name="Fraser C.M."/>
            <person name="Sadzewicz L."/>
            <person name="Shefchek K.A."/>
            <person name="Tallon L."/>
            <person name="Das S.P."/>
            <person name="Daugherty S."/>
            <person name="Mongodin E.F."/>
        </authorList>
    </citation>
    <scope>NUCLEOTIDE SEQUENCE [LARGE SCALE GENOMIC DNA]</scope>
    <source>
        <strain evidence="1 2">3783N1-6</strain>
    </source>
</reference>